<dbReference type="Proteomes" id="UP000075225">
    <property type="component" value="Unassembled WGS sequence"/>
</dbReference>
<dbReference type="PANTHER" id="PTHR45980">
    <property type="match status" value="1"/>
</dbReference>
<dbReference type="VEuPathDB" id="ToxoDB:TGPRC2_290840B"/>
<feature type="non-terminal residue" evidence="6">
    <location>
        <position position="203"/>
    </location>
</feature>
<name>A0A151HJZ1_TOXGO</name>
<dbReference type="GO" id="GO:0004252">
    <property type="term" value="F:serine-type endopeptidase activity"/>
    <property type="evidence" value="ECO:0007669"/>
    <property type="project" value="TreeGrafter"/>
</dbReference>
<dbReference type="InterPro" id="IPR046449">
    <property type="entry name" value="DEGP_PDZ_sf"/>
</dbReference>
<dbReference type="InterPro" id="IPR036034">
    <property type="entry name" value="PDZ_sf"/>
</dbReference>
<dbReference type="PANTHER" id="PTHR45980:SF9">
    <property type="entry name" value="PROTEASE DO-LIKE 10, MITOCHONDRIAL-RELATED"/>
    <property type="match status" value="1"/>
</dbReference>
<gene>
    <name evidence="6" type="ORF">TGPRC2_290840B</name>
</gene>
<evidence type="ECO:0000313" key="7">
    <source>
        <dbReference type="Proteomes" id="UP000075225"/>
    </source>
</evidence>
<feature type="region of interest" description="Disordered" evidence="4">
    <location>
        <begin position="21"/>
        <end position="64"/>
    </location>
</feature>
<dbReference type="Pfam" id="PF17815">
    <property type="entry name" value="PDZ_3"/>
    <property type="match status" value="1"/>
</dbReference>
<evidence type="ECO:0000256" key="4">
    <source>
        <dbReference type="SAM" id="MobiDB-lite"/>
    </source>
</evidence>
<evidence type="ECO:0000256" key="3">
    <source>
        <dbReference type="ARBA" id="ARBA00022825"/>
    </source>
</evidence>
<accession>A0A151HJZ1</accession>
<dbReference type="SUPFAM" id="SSF50156">
    <property type="entry name" value="PDZ domain-like"/>
    <property type="match status" value="1"/>
</dbReference>
<dbReference type="Gene3D" id="3.20.190.20">
    <property type="match status" value="1"/>
</dbReference>
<feature type="compositionally biased region" description="Basic and acidic residues" evidence="4">
    <location>
        <begin position="31"/>
        <end position="41"/>
    </location>
</feature>
<dbReference type="Gene3D" id="2.30.42.10">
    <property type="match status" value="1"/>
</dbReference>
<dbReference type="EMBL" id="AHZP02000726">
    <property type="protein sequence ID" value="KYK69675.1"/>
    <property type="molecule type" value="Genomic_DNA"/>
</dbReference>
<feature type="non-terminal residue" evidence="6">
    <location>
        <position position="1"/>
    </location>
</feature>
<keyword evidence="3" id="KW-0720">Serine protease</keyword>
<evidence type="ECO:0000313" key="6">
    <source>
        <dbReference type="EMBL" id="KYK69675.1"/>
    </source>
</evidence>
<dbReference type="InterPro" id="IPR041517">
    <property type="entry name" value="DEGP_PDZ"/>
</dbReference>
<evidence type="ECO:0000259" key="5">
    <source>
        <dbReference type="Pfam" id="PF17815"/>
    </source>
</evidence>
<reference evidence="7" key="1">
    <citation type="submission" date="2016-03" db="EMBL/GenBank/DDBJ databases">
        <authorList>
            <person name="Sibley D."/>
            <person name="Venepally P."/>
            <person name="Karamycheva S."/>
            <person name="Hadjithomas M."/>
            <person name="Khan A."/>
            <person name="Brunk B."/>
            <person name="Roos D."/>
            <person name="Caler E."/>
            <person name="Lorenzi H."/>
        </authorList>
    </citation>
    <scope>NUCLEOTIDE SEQUENCE [LARGE SCALE GENOMIC DNA]</scope>
    <source>
        <strain evidence="7">TgCatPRC2</strain>
    </source>
</reference>
<keyword evidence="2" id="KW-0378">Hydrolase</keyword>
<keyword evidence="1 6" id="KW-0645">Protease</keyword>
<organism evidence="6 7">
    <name type="scientific">Toxoplasma gondii TgCatPRC2</name>
    <dbReference type="NCBI Taxonomy" id="1130821"/>
    <lineage>
        <taxon>Eukaryota</taxon>
        <taxon>Sar</taxon>
        <taxon>Alveolata</taxon>
        <taxon>Apicomplexa</taxon>
        <taxon>Conoidasida</taxon>
        <taxon>Coccidia</taxon>
        <taxon>Eucoccidiorida</taxon>
        <taxon>Eimeriorina</taxon>
        <taxon>Sarcocystidae</taxon>
        <taxon>Toxoplasma</taxon>
    </lineage>
</organism>
<sequence>VEASGILVTMADELRARQFARHLEGGAQSAGKREDGERGDSTETNQAGKKKEEPASDSDEDVRLKDGTRVGLKKNDVILAIDGVDVANDGTVFFREMERVNVSHTISSKFIGDTLRATVLRKKEVVDVLVPLIEENALVPKHQWDKKARYLIYGGLVFCPLTLEYLKDEFGTKFSERAPASLLQPLADIFAKEEGEEPVILSH</sequence>
<evidence type="ECO:0000256" key="2">
    <source>
        <dbReference type="ARBA" id="ARBA00022801"/>
    </source>
</evidence>
<protein>
    <submittedName>
        <fullName evidence="6">Serine protease</fullName>
    </submittedName>
</protein>
<evidence type="ECO:0000256" key="1">
    <source>
        <dbReference type="ARBA" id="ARBA00022670"/>
    </source>
</evidence>
<proteinExistence type="predicted"/>
<feature type="domain" description="Protease Do-like PDZ" evidence="5">
    <location>
        <begin position="139"/>
        <end position="203"/>
    </location>
</feature>
<dbReference type="GO" id="GO:0006508">
    <property type="term" value="P:proteolysis"/>
    <property type="evidence" value="ECO:0007669"/>
    <property type="project" value="UniProtKB-KW"/>
</dbReference>
<comment type="caution">
    <text evidence="6">The sequence shown here is derived from an EMBL/GenBank/DDBJ whole genome shotgun (WGS) entry which is preliminary data.</text>
</comment>
<dbReference type="AlphaFoldDB" id="A0A151HJZ1"/>